<keyword evidence="2" id="KW-0472">Membrane</keyword>
<feature type="transmembrane region" description="Helical" evidence="2">
    <location>
        <begin position="63"/>
        <end position="88"/>
    </location>
</feature>
<gene>
    <name evidence="4" type="ORF">Aco03nite_006050</name>
</gene>
<feature type="transmembrane region" description="Helical" evidence="2">
    <location>
        <begin position="100"/>
        <end position="117"/>
    </location>
</feature>
<dbReference type="RefSeq" id="WP_203793001.1">
    <property type="nucleotide sequence ID" value="NZ_BAAAQE010000054.1"/>
</dbReference>
<evidence type="ECO:0000256" key="1">
    <source>
        <dbReference type="SAM" id="MobiDB-lite"/>
    </source>
</evidence>
<dbReference type="NCBIfam" id="TIGR00254">
    <property type="entry name" value="GGDEF"/>
    <property type="match status" value="1"/>
</dbReference>
<feature type="transmembrane region" description="Helical" evidence="2">
    <location>
        <begin position="258"/>
        <end position="280"/>
    </location>
</feature>
<feature type="transmembrane region" description="Helical" evidence="2">
    <location>
        <begin position="12"/>
        <end position="31"/>
    </location>
</feature>
<dbReference type="InterPro" id="IPR050469">
    <property type="entry name" value="Diguanylate_Cyclase"/>
</dbReference>
<protein>
    <recommendedName>
        <fullName evidence="3">GGDEF domain-containing protein</fullName>
    </recommendedName>
</protein>
<comment type="caution">
    <text evidence="4">The sequence shown here is derived from an EMBL/GenBank/DDBJ whole genome shotgun (WGS) entry which is preliminary data.</text>
</comment>
<organism evidence="4 5">
    <name type="scientific">Actinoplanes couchii</name>
    <dbReference type="NCBI Taxonomy" id="403638"/>
    <lineage>
        <taxon>Bacteria</taxon>
        <taxon>Bacillati</taxon>
        <taxon>Actinomycetota</taxon>
        <taxon>Actinomycetes</taxon>
        <taxon>Micromonosporales</taxon>
        <taxon>Micromonosporaceae</taxon>
        <taxon>Actinoplanes</taxon>
    </lineage>
</organism>
<dbReference type="PANTHER" id="PTHR45138:SF24">
    <property type="entry name" value="DIGUANYLATE CYCLASE DGCC-RELATED"/>
    <property type="match status" value="1"/>
</dbReference>
<dbReference type="SMART" id="SM00267">
    <property type="entry name" value="GGDEF"/>
    <property type="match status" value="1"/>
</dbReference>
<dbReference type="InterPro" id="IPR029787">
    <property type="entry name" value="Nucleotide_cyclase"/>
</dbReference>
<proteinExistence type="predicted"/>
<keyword evidence="2" id="KW-1133">Transmembrane helix</keyword>
<feature type="transmembrane region" description="Helical" evidence="2">
    <location>
        <begin position="158"/>
        <end position="181"/>
    </location>
</feature>
<dbReference type="PANTHER" id="PTHR45138">
    <property type="entry name" value="REGULATORY COMPONENTS OF SENSORY TRANSDUCTION SYSTEM"/>
    <property type="match status" value="1"/>
</dbReference>
<dbReference type="InterPro" id="IPR000160">
    <property type="entry name" value="GGDEF_dom"/>
</dbReference>
<dbReference type="Proteomes" id="UP000612282">
    <property type="component" value="Unassembled WGS sequence"/>
</dbReference>
<evidence type="ECO:0000256" key="2">
    <source>
        <dbReference type="SAM" id="Phobius"/>
    </source>
</evidence>
<feature type="transmembrane region" description="Helical" evidence="2">
    <location>
        <begin position="129"/>
        <end position="152"/>
    </location>
</feature>
<sequence length="487" mass="51359">MSIRRPAPWQILLGAAPVLIGAYCALVTAGILPGLQVALFVSANAVFALSALTMAWRRPAMRGILLLLAAAAASGAVADVLYYFQALINGSAPYPGVPDVYWLLVYPLMTAGLLLIVRRRTPAWDGASAIDAAIVAIGSGYLIFLFVIVSLIDFTSLTSLVALAYPVGDLMILVVGARLLLGAGRRTPALRLIGGYLVAMLITDTIYGFQTQTGTYQAGNFLDPMWMAGAFLFAAAILHPSSAHLIEPATTATPDATVGRLTVLALAAITAPTTTVIQHYRGAEEYVVASAAVCIVVFLLVMLRMALLVRAQRRDAVTDALTGLSTRRYFDQALGGTRGGAPVSLLLLDIDHFKTVNDTYGHHGGDRVLVEVTARLSALVRPGDVVARYGGEEFAVLLPDTHPTQARAVADRIRQAIADTPIAVSDTENIQVTISVGVADMQSVPSTEALITAADQALYAAKHAGRNRVATAPTHPSPSRPSTPTSV</sequence>
<dbReference type="Pfam" id="PF00990">
    <property type="entry name" value="GGDEF"/>
    <property type="match status" value="1"/>
</dbReference>
<keyword evidence="5" id="KW-1185">Reference proteome</keyword>
<evidence type="ECO:0000259" key="3">
    <source>
        <dbReference type="PROSITE" id="PS50887"/>
    </source>
</evidence>
<dbReference type="EMBL" id="BOMG01000011">
    <property type="protein sequence ID" value="GID52201.1"/>
    <property type="molecule type" value="Genomic_DNA"/>
</dbReference>
<dbReference type="SUPFAM" id="SSF55073">
    <property type="entry name" value="Nucleotide cyclase"/>
    <property type="match status" value="1"/>
</dbReference>
<dbReference type="PROSITE" id="PS50887">
    <property type="entry name" value="GGDEF"/>
    <property type="match status" value="1"/>
</dbReference>
<keyword evidence="2" id="KW-0812">Transmembrane</keyword>
<dbReference type="Gene3D" id="3.30.70.270">
    <property type="match status" value="1"/>
</dbReference>
<feature type="transmembrane region" description="Helical" evidence="2">
    <location>
        <begin position="193"/>
        <end position="210"/>
    </location>
</feature>
<feature type="transmembrane region" description="Helical" evidence="2">
    <location>
        <begin position="37"/>
        <end position="56"/>
    </location>
</feature>
<name>A0ABQ3X0Z6_9ACTN</name>
<accession>A0ABQ3X0Z6</accession>
<feature type="domain" description="GGDEF" evidence="3">
    <location>
        <begin position="341"/>
        <end position="474"/>
    </location>
</feature>
<evidence type="ECO:0000313" key="4">
    <source>
        <dbReference type="EMBL" id="GID52201.1"/>
    </source>
</evidence>
<dbReference type="InterPro" id="IPR043128">
    <property type="entry name" value="Rev_trsase/Diguanyl_cyclase"/>
</dbReference>
<dbReference type="CDD" id="cd01949">
    <property type="entry name" value="GGDEF"/>
    <property type="match status" value="1"/>
</dbReference>
<reference evidence="4 5" key="1">
    <citation type="submission" date="2021-01" db="EMBL/GenBank/DDBJ databases">
        <title>Whole genome shotgun sequence of Actinoplanes couchii NBRC 106145.</title>
        <authorList>
            <person name="Komaki H."/>
            <person name="Tamura T."/>
        </authorList>
    </citation>
    <scope>NUCLEOTIDE SEQUENCE [LARGE SCALE GENOMIC DNA]</scope>
    <source>
        <strain evidence="4 5">NBRC 106145</strain>
    </source>
</reference>
<feature type="transmembrane region" description="Helical" evidence="2">
    <location>
        <begin position="225"/>
        <end position="246"/>
    </location>
</feature>
<evidence type="ECO:0000313" key="5">
    <source>
        <dbReference type="Proteomes" id="UP000612282"/>
    </source>
</evidence>
<feature type="transmembrane region" description="Helical" evidence="2">
    <location>
        <begin position="286"/>
        <end position="307"/>
    </location>
</feature>
<feature type="region of interest" description="Disordered" evidence="1">
    <location>
        <begin position="465"/>
        <end position="487"/>
    </location>
</feature>